<dbReference type="Proteomes" id="UP000185491">
    <property type="component" value="Chromosome"/>
</dbReference>
<dbReference type="RefSeq" id="WP_075735223.1">
    <property type="nucleotide sequence ID" value="NZ_CP009249.1"/>
</dbReference>
<dbReference type="Gene3D" id="3.30.230.10">
    <property type="match status" value="1"/>
</dbReference>
<evidence type="ECO:0000256" key="1">
    <source>
        <dbReference type="PROSITE-ProRule" id="PRU01122"/>
    </source>
</evidence>
<evidence type="ECO:0000313" key="5">
    <source>
        <dbReference type="Proteomes" id="UP000185491"/>
    </source>
</evidence>
<accession>A0A1L7D4J5</accession>
<dbReference type="SUPFAM" id="SSF50156">
    <property type="entry name" value="PDZ domain-like"/>
    <property type="match status" value="1"/>
</dbReference>
<keyword evidence="1" id="KW-0378">Hydrolase</keyword>
<dbReference type="KEGG" id="cpho:CPHO_09405"/>
<dbReference type="SUPFAM" id="SSF54211">
    <property type="entry name" value="Ribosomal protein S5 domain 2-like"/>
    <property type="match status" value="1"/>
</dbReference>
<keyword evidence="1" id="KW-0645">Protease</keyword>
<dbReference type="InterPro" id="IPR008269">
    <property type="entry name" value="Lon_proteolytic"/>
</dbReference>
<dbReference type="PROSITE" id="PS51786">
    <property type="entry name" value="LON_PROTEOLYTIC"/>
    <property type="match status" value="1"/>
</dbReference>
<dbReference type="GO" id="GO:0030163">
    <property type="term" value="P:protein catabolic process"/>
    <property type="evidence" value="ECO:0007669"/>
    <property type="project" value="InterPro"/>
</dbReference>
<evidence type="ECO:0000313" key="4">
    <source>
        <dbReference type="EMBL" id="APT93064.1"/>
    </source>
</evidence>
<dbReference type="Gene3D" id="2.30.42.10">
    <property type="match status" value="1"/>
</dbReference>
<dbReference type="EMBL" id="CP009249">
    <property type="protein sequence ID" value="APT93064.1"/>
    <property type="molecule type" value="Genomic_DNA"/>
</dbReference>
<dbReference type="GO" id="GO:0006508">
    <property type="term" value="P:proteolysis"/>
    <property type="evidence" value="ECO:0007669"/>
    <property type="project" value="UniProtKB-KW"/>
</dbReference>
<dbReference type="GO" id="GO:0005524">
    <property type="term" value="F:ATP binding"/>
    <property type="evidence" value="ECO:0007669"/>
    <property type="project" value="InterPro"/>
</dbReference>
<keyword evidence="2" id="KW-0732">Signal</keyword>
<dbReference type="Pfam" id="PF13180">
    <property type="entry name" value="PDZ_2"/>
    <property type="match status" value="1"/>
</dbReference>
<protein>
    <recommendedName>
        <fullName evidence="1">endopeptidase La</fullName>
        <ecNumber evidence="1">3.4.21.53</ecNumber>
    </recommendedName>
</protein>
<evidence type="ECO:0000256" key="2">
    <source>
        <dbReference type="SAM" id="SignalP"/>
    </source>
</evidence>
<keyword evidence="1" id="KW-0720">Serine protease</keyword>
<keyword evidence="5" id="KW-1185">Reference proteome</keyword>
<dbReference type="Pfam" id="PF05362">
    <property type="entry name" value="Lon_C"/>
    <property type="match status" value="1"/>
</dbReference>
<dbReference type="GO" id="GO:0004176">
    <property type="term" value="F:ATP-dependent peptidase activity"/>
    <property type="evidence" value="ECO:0007669"/>
    <property type="project" value="UniProtKB-UniRule"/>
</dbReference>
<feature type="signal peptide" evidence="2">
    <location>
        <begin position="1"/>
        <end position="26"/>
    </location>
</feature>
<dbReference type="InterPro" id="IPR027065">
    <property type="entry name" value="Lon_Prtase"/>
</dbReference>
<comment type="similarity">
    <text evidence="1">Belongs to the peptidase S16 family.</text>
</comment>
<dbReference type="EC" id="3.4.21.53" evidence="1"/>
<proteinExistence type="inferred from homology"/>
<dbReference type="STRING" id="161895.CPHO_09405"/>
<dbReference type="InterPro" id="IPR036034">
    <property type="entry name" value="PDZ_sf"/>
</dbReference>
<comment type="catalytic activity">
    <reaction evidence="1">
        <text>Hydrolysis of proteins in presence of ATP.</text>
        <dbReference type="EC" id="3.4.21.53"/>
    </reaction>
</comment>
<feature type="active site" evidence="1">
    <location>
        <position position="301"/>
    </location>
</feature>
<feature type="chain" id="PRO_5038784563" description="endopeptidase La" evidence="2">
    <location>
        <begin position="27"/>
        <end position="360"/>
    </location>
</feature>
<dbReference type="AlphaFoldDB" id="A0A1L7D4J5"/>
<name>A0A1L7D4J5_9CORY</name>
<feature type="domain" description="Lon proteolytic" evidence="3">
    <location>
        <begin position="250"/>
        <end position="349"/>
    </location>
</feature>
<dbReference type="InterPro" id="IPR001478">
    <property type="entry name" value="PDZ"/>
</dbReference>
<reference evidence="4 5" key="1">
    <citation type="submission" date="2014-08" db="EMBL/GenBank/DDBJ databases">
        <title>Complete genome sequence of Corynebacterium phocae M408/89/1(T)(=DSM 44612(T)), isolated from the common seal (Phoca vitulina).</title>
        <authorList>
            <person name="Ruckert C."/>
            <person name="Albersmeier A."/>
            <person name="Winkler A."/>
            <person name="Kalinowski J."/>
        </authorList>
    </citation>
    <scope>NUCLEOTIDE SEQUENCE [LARGE SCALE GENOMIC DNA]</scope>
    <source>
        <strain evidence="4 5">M408/89/1</strain>
    </source>
</reference>
<dbReference type="PANTHER" id="PTHR10046">
    <property type="entry name" value="ATP DEPENDENT LON PROTEASE FAMILY MEMBER"/>
    <property type="match status" value="1"/>
</dbReference>
<organism evidence="4 5">
    <name type="scientific">Corynebacterium phocae</name>
    <dbReference type="NCBI Taxonomy" id="161895"/>
    <lineage>
        <taxon>Bacteria</taxon>
        <taxon>Bacillati</taxon>
        <taxon>Actinomycetota</taxon>
        <taxon>Actinomycetes</taxon>
        <taxon>Mycobacteriales</taxon>
        <taxon>Corynebacteriaceae</taxon>
        <taxon>Corynebacterium</taxon>
    </lineage>
</organism>
<dbReference type="GO" id="GO:0004252">
    <property type="term" value="F:serine-type endopeptidase activity"/>
    <property type="evidence" value="ECO:0007669"/>
    <property type="project" value="UniProtKB-UniRule"/>
</dbReference>
<sequence length="360" mass="37518">MKSSHNPRLRTLTWGALPLVVLTAAATLDHIPGTNISLTVPYAAEGPGPTVDTLGMADGVEVVEISAQDEAGITIDDPAGQLNMTTVAVRTNMTLVQALGRWIGSGDTLVPIEAIFPKGHSEEEVQEANQIAFSQSESAATLVAMDYLQLPVHVEVAGVAEDSAAAGTLEQDDILLALDGKKITQPQQAQEVIQAKKPGDKLQVTVERAGKELHKTVTLKEHPETKGQALLGILMITVPDNGLEVNYNLEDIGGPSAGMMFTLAVIDKLSPGDLTGGHFVAGTGTIEPDGTVGAIGGIVHKVRAAKDAGAELFLAPADNCAEAVSRSTGDMVVARVEDIEDATQALEDFAAGRPVVACED</sequence>
<dbReference type="InterPro" id="IPR014721">
    <property type="entry name" value="Ribsml_uS5_D2-typ_fold_subgr"/>
</dbReference>
<dbReference type="InterPro" id="IPR020568">
    <property type="entry name" value="Ribosomal_Su5_D2-typ_SF"/>
</dbReference>
<gene>
    <name evidence="4" type="ORF">CPHO_09405</name>
</gene>
<feature type="active site" evidence="1">
    <location>
        <position position="256"/>
    </location>
</feature>
<evidence type="ECO:0000259" key="3">
    <source>
        <dbReference type="PROSITE" id="PS51786"/>
    </source>
</evidence>
<dbReference type="SMART" id="SM00228">
    <property type="entry name" value="PDZ"/>
    <property type="match status" value="1"/>
</dbReference>